<evidence type="ECO:0000313" key="10">
    <source>
        <dbReference type="Proteomes" id="UP001595792"/>
    </source>
</evidence>
<dbReference type="PANTHER" id="PTHR11059:SF0">
    <property type="entry name" value="DNA REPAIR PROTEIN RECN"/>
    <property type="match status" value="1"/>
</dbReference>
<keyword evidence="4" id="KW-0547">Nucleotide-binding</keyword>
<evidence type="ECO:0000256" key="7">
    <source>
        <dbReference type="ARBA" id="ARBA00023204"/>
    </source>
</evidence>
<evidence type="ECO:0000256" key="5">
    <source>
        <dbReference type="ARBA" id="ARBA00022763"/>
    </source>
</evidence>
<protein>
    <recommendedName>
        <fullName evidence="3">DNA repair protein RecN</fullName>
    </recommendedName>
    <alternativeName>
        <fullName evidence="8">Recombination protein N</fullName>
    </alternativeName>
</protein>
<dbReference type="InterPro" id="IPR027417">
    <property type="entry name" value="P-loop_NTPase"/>
</dbReference>
<dbReference type="Gene3D" id="3.40.50.300">
    <property type="entry name" value="P-loop containing nucleotide triphosphate hydrolases"/>
    <property type="match status" value="2"/>
</dbReference>
<gene>
    <name evidence="9" type="ORF">ACFOUY_08165</name>
</gene>
<organism evidence="9 10">
    <name type="scientific">Pedobacter jamesrossensis</name>
    <dbReference type="NCBI Taxonomy" id="1908238"/>
    <lineage>
        <taxon>Bacteria</taxon>
        <taxon>Pseudomonadati</taxon>
        <taxon>Bacteroidota</taxon>
        <taxon>Sphingobacteriia</taxon>
        <taxon>Sphingobacteriales</taxon>
        <taxon>Sphingobacteriaceae</taxon>
        <taxon>Pedobacter</taxon>
    </lineage>
</organism>
<keyword evidence="10" id="KW-1185">Reference proteome</keyword>
<evidence type="ECO:0000256" key="8">
    <source>
        <dbReference type="ARBA" id="ARBA00033408"/>
    </source>
</evidence>
<dbReference type="InterPro" id="IPR004604">
    <property type="entry name" value="DNA_recomb/repair_RecN"/>
</dbReference>
<dbReference type="SUPFAM" id="SSF52540">
    <property type="entry name" value="P-loop containing nucleoside triphosphate hydrolases"/>
    <property type="match status" value="1"/>
</dbReference>
<evidence type="ECO:0000256" key="3">
    <source>
        <dbReference type="ARBA" id="ARBA00021315"/>
    </source>
</evidence>
<proteinExistence type="inferred from homology"/>
<keyword evidence="5" id="KW-0227">DNA damage</keyword>
<comment type="similarity">
    <text evidence="2">Belongs to the RecN family.</text>
</comment>
<evidence type="ECO:0000313" key="9">
    <source>
        <dbReference type="EMBL" id="MFC4196669.1"/>
    </source>
</evidence>
<sequence length="793" mass="92531">MNIYSDWFKVDLHIHTDFSKKTKTNDYQGHFDINVLKQKLLDNDIKLFSLTDHNIINVDAYENYYTNFKAGDPELLIGCEFDIEVPESGTPRTYHSVIIFDNNSIDDVKIISKKIEDLYIAKRLLDTDRKIVIDDLYDLFNEFNFFFIPHAGNTKSILDPYRGYDMKLCQQMVLLMPSAFEKVKESVRQKYNEGFDLLKSFDFQEKDDIPYINFSDNHNCDRYPCTNKDGDDHEFYCIKGQPTFESIRFAFIDPKSRIKKYSEVEVLKRFDNFLHSIEIKNNKLIEDANVFFSPNLNVIIGGRSSGKSLLFNILGNKIGNSKSDLNKYTLDVSDIKIKSFLDTDYKSSITYNLSDVIYINQGDIVNYFENNSLKDLIKESGKSEEYKFALEYFKGEKNGLSELVDKLIDLYSELIDSLNSNFTLHHRDIESIFDTSYFFKAINNVENKKETFDKSSELLNELLNNIDDFKVNENWELIDLELKLVDDFKKLVTSKKNDFDIVQQRHLSKGNLIRSVNEIIKSKNETLDLKGREKESSNHRLRLLKDNIFDLFDLLKRFQDHCLLIDSYSYNFSKEININNEVTVVLEIENQDNINKKIFDGLNFAGLPPKSVYDSLVKLANSQIKIKNFPDNSPDNLRKKIVTLLGPIHECFDKPMEYLKYSEDSSSKNNSPGFNSEKYLETILKNGNSKIVFIDQPEDNLGNRFITNNLIDIIRDLKFKKEIFLVTHNPSIVVYGDAENIIMCTNDENKVKYQQFVLEEKVHQKEICEVLDGGHYIFDQRARKYNIKKLIQS</sequence>
<keyword evidence="6" id="KW-0067">ATP-binding</keyword>
<dbReference type="RefSeq" id="WP_378960005.1">
    <property type="nucleotide sequence ID" value="NZ_JBHRXC010000016.1"/>
</dbReference>
<evidence type="ECO:0000256" key="4">
    <source>
        <dbReference type="ARBA" id="ARBA00022741"/>
    </source>
</evidence>
<comment type="caution">
    <text evidence="9">The sequence shown here is derived from an EMBL/GenBank/DDBJ whole genome shotgun (WGS) entry which is preliminary data.</text>
</comment>
<dbReference type="SUPFAM" id="SSF89550">
    <property type="entry name" value="PHP domain-like"/>
    <property type="match status" value="1"/>
</dbReference>
<dbReference type="Proteomes" id="UP001595792">
    <property type="component" value="Unassembled WGS sequence"/>
</dbReference>
<evidence type="ECO:0000256" key="6">
    <source>
        <dbReference type="ARBA" id="ARBA00022840"/>
    </source>
</evidence>
<dbReference type="PANTHER" id="PTHR11059">
    <property type="entry name" value="DNA REPAIR PROTEIN RECN"/>
    <property type="match status" value="1"/>
</dbReference>
<evidence type="ECO:0000256" key="1">
    <source>
        <dbReference type="ARBA" id="ARBA00003618"/>
    </source>
</evidence>
<keyword evidence="7" id="KW-0234">DNA repair</keyword>
<reference evidence="10" key="1">
    <citation type="journal article" date="2019" name="Int. J. Syst. Evol. Microbiol.">
        <title>The Global Catalogue of Microorganisms (GCM) 10K type strain sequencing project: providing services to taxonomists for standard genome sequencing and annotation.</title>
        <authorList>
            <consortium name="The Broad Institute Genomics Platform"/>
            <consortium name="The Broad Institute Genome Sequencing Center for Infectious Disease"/>
            <person name="Wu L."/>
            <person name="Ma J."/>
        </authorList>
    </citation>
    <scope>NUCLEOTIDE SEQUENCE [LARGE SCALE GENOMIC DNA]</scope>
    <source>
        <strain evidence="10">CCM 8689</strain>
    </source>
</reference>
<comment type="function">
    <text evidence="1">May be involved in recombinational repair of damaged DNA.</text>
</comment>
<evidence type="ECO:0000256" key="2">
    <source>
        <dbReference type="ARBA" id="ARBA00009441"/>
    </source>
</evidence>
<dbReference type="Gene3D" id="3.20.20.140">
    <property type="entry name" value="Metal-dependent hydrolases"/>
    <property type="match status" value="1"/>
</dbReference>
<accession>A0ABV8NIU0</accession>
<dbReference type="InterPro" id="IPR016195">
    <property type="entry name" value="Pol/histidinol_Pase-like"/>
</dbReference>
<dbReference type="EMBL" id="JBHSBY010000036">
    <property type="protein sequence ID" value="MFC4196669.1"/>
    <property type="molecule type" value="Genomic_DNA"/>
</dbReference>
<name>A0ABV8NIU0_9SPHI</name>